<reference evidence="2 3" key="1">
    <citation type="submission" date="2022-01" db="EMBL/GenBank/DDBJ databases">
        <title>A high-quality chromosome-level genome assembly of rohu carp, Labeo rohita.</title>
        <authorList>
            <person name="Arick M.A. II"/>
            <person name="Hsu C.-Y."/>
            <person name="Magbanua Z."/>
            <person name="Pechanova O."/>
            <person name="Grover C."/>
            <person name="Miller E."/>
            <person name="Thrash A."/>
            <person name="Ezzel L."/>
            <person name="Alam S."/>
            <person name="Benzie J."/>
            <person name="Hamilton M."/>
            <person name="Karsi A."/>
            <person name="Lawrence M.L."/>
            <person name="Peterson D.G."/>
        </authorList>
    </citation>
    <scope>NUCLEOTIDE SEQUENCE [LARGE SCALE GENOMIC DNA]</scope>
    <source>
        <strain evidence="3">BAU-BD-2019</strain>
        <tissue evidence="2">Blood</tissue>
    </source>
</reference>
<dbReference type="EMBL" id="JACTAM010000013">
    <property type="protein sequence ID" value="KAI2657793.1"/>
    <property type="molecule type" value="Genomic_DNA"/>
</dbReference>
<protein>
    <submittedName>
        <fullName evidence="2">Polypeptide N-acetylgalactosaminyltransferase 2</fullName>
    </submittedName>
</protein>
<evidence type="ECO:0000313" key="3">
    <source>
        <dbReference type="Proteomes" id="UP000830375"/>
    </source>
</evidence>
<dbReference type="Proteomes" id="UP000830375">
    <property type="component" value="Unassembled WGS sequence"/>
</dbReference>
<feature type="region of interest" description="Disordered" evidence="1">
    <location>
        <begin position="168"/>
        <end position="196"/>
    </location>
</feature>
<dbReference type="InterPro" id="IPR029044">
    <property type="entry name" value="Nucleotide-diphossugar_trans"/>
</dbReference>
<comment type="caution">
    <text evidence="2">The sequence shown here is derived from an EMBL/GenBank/DDBJ whole genome shotgun (WGS) entry which is preliminary data.</text>
</comment>
<name>A0ABQ8M7H8_LABRO</name>
<gene>
    <name evidence="2" type="ORF">H4Q32_009196</name>
</gene>
<feature type="compositionally biased region" description="Basic and acidic residues" evidence="1">
    <location>
        <begin position="179"/>
        <end position="196"/>
    </location>
</feature>
<keyword evidence="3" id="KW-1185">Reference proteome</keyword>
<sequence>MSCRRRPAAEGKLREAWRSVPLFSALSHTCSLALLTQEPEFPNMNHNLGHGTFMVLILKVMFSWACGPDAGPSGFWKWLRKPNLPCLSRMHIYLLLTLAEGRYAFMLMICSSLRQDDWSGIHSKRIQSHLNADDKAHSLETLPPGKVRWQDFDQDLYVGATVVRPGQDPYARNKFNQVESDKLRMDRSVPDTRHDQ</sequence>
<evidence type="ECO:0000256" key="1">
    <source>
        <dbReference type="SAM" id="MobiDB-lite"/>
    </source>
</evidence>
<accession>A0ABQ8M7H8</accession>
<proteinExistence type="predicted"/>
<evidence type="ECO:0000313" key="2">
    <source>
        <dbReference type="EMBL" id="KAI2657793.1"/>
    </source>
</evidence>
<organism evidence="2 3">
    <name type="scientific">Labeo rohita</name>
    <name type="common">Indian major carp</name>
    <name type="synonym">Cyprinus rohita</name>
    <dbReference type="NCBI Taxonomy" id="84645"/>
    <lineage>
        <taxon>Eukaryota</taxon>
        <taxon>Metazoa</taxon>
        <taxon>Chordata</taxon>
        <taxon>Craniata</taxon>
        <taxon>Vertebrata</taxon>
        <taxon>Euteleostomi</taxon>
        <taxon>Actinopterygii</taxon>
        <taxon>Neopterygii</taxon>
        <taxon>Teleostei</taxon>
        <taxon>Ostariophysi</taxon>
        <taxon>Cypriniformes</taxon>
        <taxon>Cyprinidae</taxon>
        <taxon>Labeoninae</taxon>
        <taxon>Labeonini</taxon>
        <taxon>Labeo</taxon>
    </lineage>
</organism>
<dbReference type="Gene3D" id="3.90.550.10">
    <property type="entry name" value="Spore Coat Polysaccharide Biosynthesis Protein SpsA, Chain A"/>
    <property type="match status" value="1"/>
</dbReference>